<keyword evidence="5" id="KW-0436">Ligase</keyword>
<dbReference type="InterPro" id="IPR000873">
    <property type="entry name" value="AMP-dep_synth/lig_dom"/>
</dbReference>
<protein>
    <submittedName>
        <fullName evidence="10">Amino acid adenylation domain-containing protein</fullName>
    </submittedName>
</protein>
<comment type="cofactor">
    <cofactor evidence="1">
        <name>pantetheine 4'-phosphate</name>
        <dbReference type="ChEBI" id="CHEBI:47942"/>
    </cofactor>
</comment>
<evidence type="ECO:0000256" key="8">
    <source>
        <dbReference type="ARBA" id="ARBA00023268"/>
    </source>
</evidence>
<dbReference type="GO" id="GO:0047527">
    <property type="term" value="F:2,3-dihydroxybenzoate-serine ligase activity"/>
    <property type="evidence" value="ECO:0007669"/>
    <property type="project" value="TreeGrafter"/>
</dbReference>
<keyword evidence="6" id="KW-0677">Repeat</keyword>
<dbReference type="PANTHER" id="PTHR45527">
    <property type="entry name" value="NONRIBOSOMAL PEPTIDE SYNTHETASE"/>
    <property type="match status" value="1"/>
</dbReference>
<evidence type="ECO:0000256" key="6">
    <source>
        <dbReference type="ARBA" id="ARBA00022737"/>
    </source>
</evidence>
<dbReference type="FunFam" id="2.30.38.10:FF:000001">
    <property type="entry name" value="Non-ribosomal peptide synthetase PvdI"/>
    <property type="match status" value="2"/>
</dbReference>
<dbReference type="EMBL" id="JAPTNE010000007">
    <property type="protein sequence ID" value="MCZ0806540.1"/>
    <property type="molecule type" value="Genomic_DNA"/>
</dbReference>
<dbReference type="FunFam" id="3.30.300.30:FF:000010">
    <property type="entry name" value="Enterobactin synthetase component F"/>
    <property type="match status" value="1"/>
</dbReference>
<dbReference type="InterPro" id="IPR045851">
    <property type="entry name" value="AMP-bd_C_sf"/>
</dbReference>
<keyword evidence="8" id="KW-0511">Multifunctional enzyme</keyword>
<dbReference type="InterPro" id="IPR025110">
    <property type="entry name" value="AMP-bd_C"/>
</dbReference>
<dbReference type="PANTHER" id="PTHR45527:SF1">
    <property type="entry name" value="FATTY ACID SYNTHASE"/>
    <property type="match status" value="1"/>
</dbReference>
<dbReference type="Gene3D" id="1.10.1200.10">
    <property type="entry name" value="ACP-like"/>
    <property type="match status" value="2"/>
</dbReference>
<dbReference type="InterPro" id="IPR009081">
    <property type="entry name" value="PP-bd_ACP"/>
</dbReference>
<keyword evidence="4" id="KW-0597">Phosphoprotein</keyword>
<dbReference type="GO" id="GO:0043041">
    <property type="term" value="P:amino acid activation for nonribosomal peptide biosynthetic process"/>
    <property type="evidence" value="ECO:0007669"/>
    <property type="project" value="TreeGrafter"/>
</dbReference>
<dbReference type="GO" id="GO:0009366">
    <property type="term" value="C:enterobactin synthetase complex"/>
    <property type="evidence" value="ECO:0007669"/>
    <property type="project" value="TreeGrafter"/>
</dbReference>
<keyword evidence="7" id="KW-0045">Antibiotic biosynthesis</keyword>
<dbReference type="CDD" id="cd19543">
    <property type="entry name" value="DCL_NRPS"/>
    <property type="match status" value="1"/>
</dbReference>
<dbReference type="Pfam" id="PF00501">
    <property type="entry name" value="AMP-binding"/>
    <property type="match status" value="2"/>
</dbReference>
<dbReference type="Proteomes" id="UP001077662">
    <property type="component" value="Unassembled WGS sequence"/>
</dbReference>
<dbReference type="SUPFAM" id="SSF52777">
    <property type="entry name" value="CoA-dependent acyltransferases"/>
    <property type="match status" value="6"/>
</dbReference>
<dbReference type="Pfam" id="PF00668">
    <property type="entry name" value="Condensation"/>
    <property type="match status" value="3"/>
</dbReference>
<dbReference type="Gene3D" id="3.40.50.980">
    <property type="match status" value="4"/>
</dbReference>
<accession>A0AAP3DG89</accession>
<evidence type="ECO:0000256" key="4">
    <source>
        <dbReference type="ARBA" id="ARBA00022553"/>
    </source>
</evidence>
<dbReference type="PROSITE" id="PS00455">
    <property type="entry name" value="AMP_BINDING"/>
    <property type="match status" value="2"/>
</dbReference>
<evidence type="ECO:0000313" key="10">
    <source>
        <dbReference type="EMBL" id="MCZ0806540.1"/>
    </source>
</evidence>
<dbReference type="NCBIfam" id="TIGR01733">
    <property type="entry name" value="AA-adenyl-dom"/>
    <property type="match status" value="2"/>
</dbReference>
<proteinExistence type="inferred from homology"/>
<dbReference type="PROSITE" id="PS50075">
    <property type="entry name" value="CARRIER"/>
    <property type="match status" value="2"/>
</dbReference>
<evidence type="ECO:0000256" key="5">
    <source>
        <dbReference type="ARBA" id="ARBA00022598"/>
    </source>
</evidence>
<dbReference type="SUPFAM" id="SSF47336">
    <property type="entry name" value="ACP-like"/>
    <property type="match status" value="2"/>
</dbReference>
<feature type="domain" description="Carrier" evidence="9">
    <location>
        <begin position="2085"/>
        <end position="2160"/>
    </location>
</feature>
<dbReference type="SUPFAM" id="SSF56801">
    <property type="entry name" value="Acetyl-CoA synthetase-like"/>
    <property type="match status" value="2"/>
</dbReference>
<dbReference type="Gene3D" id="3.30.559.30">
    <property type="entry name" value="Nonribosomal peptide synthetase, condensation domain"/>
    <property type="match status" value="3"/>
</dbReference>
<dbReference type="Pfam" id="PF13193">
    <property type="entry name" value="AMP-binding_C"/>
    <property type="match status" value="1"/>
</dbReference>
<dbReference type="Gene3D" id="2.30.38.10">
    <property type="entry name" value="Luciferase, Domain 3"/>
    <property type="match status" value="2"/>
</dbReference>
<sequence length="2619" mass="301086">MQKTYALSNPQKRIWYTEMMHPDTAVNIMAGFIKITGQSDYAKLCQAINAAIYAHDALRIRLTDEGQAEPRQYLLNYQERQFPVIDYSKKVAHPKLEDVSISQEYEQKSIINKVVEWAESQTKIPMELFHSDLYDISIHLIDDEQMWVYCRFHHLIADGVSIDMFCNLFMDNYVRLLAGESIELEVLPSYLSYLDSEKEYEASVRFQKDKNYWQEAFSSLPEVNGIKQVPTYQSSTLAARESVPISERLQALVHTFCKEYQVSVNALFLATLSIYLQKLTFSEDITIGTLYGNRTNRTDTSMFGMFVSTQPFRTQVNTQLDFVSYVRQITQKQVSILRHQKYPYNLLMQELRTKHRGMDELFTIVLEYQPMKWGEKGQLTYSMEWLFSGHVGYPLYVHIKENIDSGQMMLTLDYQVEMFDKSEIIRVAEQLLLLLQDGVEEPGKKVGELQLLSEQERQLLLSFNETQNDFPLDKTVHQMFEEQVEKTPEHIAVIFENKHLTYRELNEQANRLARRLRQKGVQPDQPVAMITERSLEMLIGIFAIMKAGGAYLPIDPEFPNERMEYMVQDSGAFLLLVHPSFAGHFSFEGEELIIQSDLYADEDGTNLEPLAQAHHLAYVIYTSGSTGNPKGVMIEHRSVISRNYWSQRKYPLTEQDTILQKTPYTFDVSVYELFGWSFVGAKVCFLQPGAEKDPGMIVQTIQQHHISIIHFVPSMLHIFLNYLAETGIAEQVKNLRLIFASGEALKAQHVAKFHDILQPYGISLHNLYGPTETTIQVTYYDCDTATVPFVPIGRPVDNVQIYIVGPHGEQQPVGVTGELCVSGVGLARGYLNLPEMTAGRFVPNPFTDKGELMYKTGDYARWLPNGQLEYLGRMDHQVKIRGYRIESEEIETQLVKIAGVKDAVVVAVENEQGDQELCAYIVTEREHSIGALREKLANALPTYMIPTYFIPVQSMPLTQNGKVDRKSLPLPTRDADTLGTDEVYIEPKNEREWLLAKIWEAVLRVERVGARDNFFYLGGDSIKAIQVMSRLRAKGMSLEMKRLFQFPILSDAARGITLLEQKIESRLHKATAPLLTIPMEELPFLQSQVEEDIPMGDIEQVYPLTPSQEWMYVHSSLNQPASFFIQLELTVKGQVDVDLLAASLQRVVERHDALRTVYRYTQREEIVQCVLKNRYIPVLRADISHLDEQDQRRYLQNQRLTDRERGFDLTQDVMRLAVVTLATSCYHIMVSTHHIQIDGWSLQIMLQEWMEQYRAMLHKTSVEVEDAVPFFTYMKWIEQQDQEESLRFWRQYLQGYEESTALPKMLGVGLQNEEMGVQPEIDYRQESMGDEQAETILYIEKHLTLQLQRIAKEYHSTTGAMLQTAWGILLGKYNGKRDAVFGRTVSGRPSEVEGVERIMGLFINTNPLRVSWDDQSTFLELLKRVSKQAVETKPYEYCSFSEIQALSPVKQGLIDHLFIYQNYPLDVEGLAQTTQSLGYTMDLYAYFEQTHYDFTVKVTPEDSLQFHFIYNRKRYDEKYVKCLMEHFITLLHGIVENLNQLIDQLELTSTKDKCVILERFNDSKVKFPKDKTFTQLFEEQVIATPNKSAIVWGDQTICYWDLNKRANQLARTLREKGVLAESIVGILMDRSIEMFISVLAVLKAGGAYVPIDPHYPSERIYYLLTDSDSMMLLTTRATEAHLQINKGEYTKEILYVEDELNYHPDGSNLVGVTKPENMAYLIYTSGSTGKPKGVMIEHRGYVNAAYAWMQEYDLKQTPCRLLQMASFSFDVFAGDMAKALLTGGQLIICPEDIRIHPPALYEFMRKHQISVVDTTPALFVPIMQYVAEEGLELPDLKLILLGADTVSIKDFTYLLQKFGQAIRILNTYGVTEASIESSYFEEEAGWLNGQSHVPIGKPLPNTSYYIVNQQNQLLPVGIPGELCIGGAGVARGYYKQEELTLQKFIPNPYVSGERMYKTGDVARWLPDGNVEFLGRMDHQVKVRGYRIETGEIEAKIRELGYVKEAVVSVWTSSLGEHELCAHLVSEEALSFAKVKDDLAIFLPGYMIPTHMYQIDQIPLTPNGKVDRKTLSISERNAVRNQEYVAPRNQLEARLAMMWQDLLGISPVSIYDDFFELGGHSLKVMMFVAKVHKEWHVQLPIEKVFQYPTIASLAKLLPEMEKSVHKGIQPAQECEYYPLSSAQKRLFLLHQLDGATVSYNILAVIMLEGAVDRERMEIAFQHLIQRHATLRTSFEMVHGEPMQRVHDKADFTIQYEDMRNNHVAEEDIHALIQACIQPFDLETPPLFRVGLIELAADRHLLLVDIHHIISDAVSMATFTDEFVRLYQGEELPALRLQYKDYAVWQQSWKQTAPYLKQEEYWLQQLAGELPVLQLPLDYQRPEALTFAGDQLSITLDQETTHLVHQIAEETGTTPFMILLSTFGLLLAQYSGQDEIMIGSPIAGRRDDDIQRIVGMFVNTLVLRMHPEGSKSFVAYLDEVKLTSLKAFENQDYQFEELIEKVKAERVPNRNPLFDVVFVLQNTDWQTSQVNGLTLIPYPYTHQTAKFDLTLQAMEQGDRFHFTWEYRTALFKRDTIEQMGQNYVELLRMVTANKDMLINEIPFLRTKKMESAITEDFTFTF</sequence>
<dbReference type="Gene3D" id="3.30.300.30">
    <property type="match status" value="2"/>
</dbReference>
<dbReference type="InterPro" id="IPR001242">
    <property type="entry name" value="Condensation_dom"/>
</dbReference>
<evidence type="ECO:0000256" key="1">
    <source>
        <dbReference type="ARBA" id="ARBA00001957"/>
    </source>
</evidence>
<dbReference type="FunFam" id="3.40.50.12780:FF:000012">
    <property type="entry name" value="Non-ribosomal peptide synthetase"/>
    <property type="match status" value="2"/>
</dbReference>
<evidence type="ECO:0000256" key="2">
    <source>
        <dbReference type="ARBA" id="ARBA00006432"/>
    </source>
</evidence>
<evidence type="ECO:0000259" key="9">
    <source>
        <dbReference type="PROSITE" id="PS50075"/>
    </source>
</evidence>
<dbReference type="InterPro" id="IPR010071">
    <property type="entry name" value="AA_adenyl_dom"/>
</dbReference>
<dbReference type="InterPro" id="IPR023213">
    <property type="entry name" value="CAT-like_dom_sf"/>
</dbReference>
<reference evidence="10" key="1">
    <citation type="submission" date="2022-09" db="EMBL/GenBank/DDBJ databases">
        <title>Genome analysis and characterization of larvicidal activity of Brevibacillus strains.</title>
        <authorList>
            <person name="Patrusheva E.V."/>
            <person name="Izotova A.O."/>
            <person name="Toshchakov S.V."/>
            <person name="Sineoky S.P."/>
        </authorList>
    </citation>
    <scope>NUCLEOTIDE SEQUENCE</scope>
    <source>
        <strain evidence="10">VKPM_B-13247</strain>
    </source>
</reference>
<keyword evidence="3" id="KW-0596">Phosphopantetheine</keyword>
<dbReference type="InterPro" id="IPR020845">
    <property type="entry name" value="AMP-binding_CS"/>
</dbReference>
<organism evidence="10 11">
    <name type="scientific">Brevibacillus laterosporus</name>
    <name type="common">Bacillus laterosporus</name>
    <dbReference type="NCBI Taxonomy" id="1465"/>
    <lineage>
        <taxon>Bacteria</taxon>
        <taxon>Bacillati</taxon>
        <taxon>Bacillota</taxon>
        <taxon>Bacilli</taxon>
        <taxon>Bacillales</taxon>
        <taxon>Paenibacillaceae</taxon>
        <taxon>Brevibacillus</taxon>
    </lineage>
</organism>
<comment type="caution">
    <text evidence="10">The sequence shown here is derived from an EMBL/GenBank/DDBJ whole genome shotgun (WGS) entry which is preliminary data.</text>
</comment>
<dbReference type="FunFam" id="3.40.50.980:FF:000001">
    <property type="entry name" value="Non-ribosomal peptide synthetase"/>
    <property type="match status" value="2"/>
</dbReference>
<dbReference type="Pfam" id="PF00550">
    <property type="entry name" value="PP-binding"/>
    <property type="match status" value="2"/>
</dbReference>
<dbReference type="RefSeq" id="WP_258433117.1">
    <property type="nucleotide sequence ID" value="NZ_JANSGW010000007.1"/>
</dbReference>
<evidence type="ECO:0000256" key="3">
    <source>
        <dbReference type="ARBA" id="ARBA00022450"/>
    </source>
</evidence>
<gene>
    <name evidence="10" type="ORF">O0554_06340</name>
</gene>
<dbReference type="GO" id="GO:0009239">
    <property type="term" value="P:enterobactin biosynthetic process"/>
    <property type="evidence" value="ECO:0007669"/>
    <property type="project" value="TreeGrafter"/>
</dbReference>
<dbReference type="GO" id="GO:0031177">
    <property type="term" value="F:phosphopantetheine binding"/>
    <property type="evidence" value="ECO:0007669"/>
    <property type="project" value="TreeGrafter"/>
</dbReference>
<name>A0AAP3DG89_BRELA</name>
<feature type="domain" description="Carrier" evidence="9">
    <location>
        <begin position="986"/>
        <end position="1060"/>
    </location>
</feature>
<dbReference type="GO" id="GO:0005829">
    <property type="term" value="C:cytosol"/>
    <property type="evidence" value="ECO:0007669"/>
    <property type="project" value="TreeGrafter"/>
</dbReference>
<comment type="similarity">
    <text evidence="2">Belongs to the ATP-dependent AMP-binding enzyme family.</text>
</comment>
<dbReference type="InterPro" id="IPR036736">
    <property type="entry name" value="ACP-like_sf"/>
</dbReference>
<dbReference type="GO" id="GO:0008610">
    <property type="term" value="P:lipid biosynthetic process"/>
    <property type="evidence" value="ECO:0007669"/>
    <property type="project" value="UniProtKB-ARBA"/>
</dbReference>
<dbReference type="CDD" id="cd05930">
    <property type="entry name" value="A_NRPS"/>
    <property type="match status" value="1"/>
</dbReference>
<dbReference type="FunFam" id="1.10.1200.10:FF:000005">
    <property type="entry name" value="Nonribosomal peptide synthetase 1"/>
    <property type="match status" value="2"/>
</dbReference>
<dbReference type="Gene3D" id="3.30.559.10">
    <property type="entry name" value="Chloramphenicol acetyltransferase-like domain"/>
    <property type="match status" value="3"/>
</dbReference>
<evidence type="ECO:0000256" key="7">
    <source>
        <dbReference type="ARBA" id="ARBA00023194"/>
    </source>
</evidence>
<dbReference type="NCBIfam" id="NF003417">
    <property type="entry name" value="PRK04813.1"/>
    <property type="match status" value="2"/>
</dbReference>
<dbReference type="CDD" id="cd19531">
    <property type="entry name" value="LCL_NRPS-like"/>
    <property type="match status" value="1"/>
</dbReference>
<evidence type="ECO:0000313" key="11">
    <source>
        <dbReference type="Proteomes" id="UP001077662"/>
    </source>
</evidence>